<evidence type="ECO:0000256" key="4">
    <source>
        <dbReference type="ARBA" id="ARBA00022801"/>
    </source>
</evidence>
<dbReference type="Gene3D" id="1.20.1540.10">
    <property type="entry name" value="Rhomboid-like"/>
    <property type="match status" value="1"/>
</dbReference>
<evidence type="ECO:0000256" key="6">
    <source>
        <dbReference type="ARBA" id="ARBA00023136"/>
    </source>
</evidence>
<gene>
    <name evidence="10" type="ORF">GCM10022278_04910</name>
</gene>
<feature type="transmembrane region" description="Helical" evidence="7">
    <location>
        <begin position="192"/>
        <end position="211"/>
    </location>
</feature>
<dbReference type="InterPro" id="IPR038244">
    <property type="entry name" value="NRho_sf"/>
</dbReference>
<name>A0ABP7NLS4_9GAMM</name>
<keyword evidence="6 7" id="KW-0472">Membrane</keyword>
<sequence length="304" mass="33339">MFKALELDIETDISALYESLRLNGVPVRVIEQNGLQSIWVEDEALVSKVREAFSRYSSSAEIRQQVDAEVTHLRTKRAKTRSGDSLSTTILVSTARFPLVWLTLALLLLVGAWTGFGRFPSQDDFYMVPPSLYGVDGLAQRWEVLWLVLMDGQVWRPLSPALTHLGVLHLVGNALGLFVFGRAIELMHGRLWMLLLMITSALVSNLAQYLFHGAAFAGFSGVVYALVGVHAVALVLDKGNPVWGPSGFVILAVVGMAFGLSNLSELFDVYMADTAHFVGFLSGVLWQACSSLVRQPPVRGAPLH</sequence>
<feature type="transmembrane region" description="Helical" evidence="7">
    <location>
        <begin position="161"/>
        <end position="180"/>
    </location>
</feature>
<dbReference type="PANTHER" id="PTHR43731">
    <property type="entry name" value="RHOMBOID PROTEASE"/>
    <property type="match status" value="1"/>
</dbReference>
<feature type="transmembrane region" description="Helical" evidence="7">
    <location>
        <begin position="243"/>
        <end position="263"/>
    </location>
</feature>
<evidence type="ECO:0000259" key="9">
    <source>
        <dbReference type="Pfam" id="PF16733"/>
    </source>
</evidence>
<evidence type="ECO:0000256" key="3">
    <source>
        <dbReference type="ARBA" id="ARBA00022692"/>
    </source>
</evidence>
<evidence type="ECO:0000313" key="10">
    <source>
        <dbReference type="EMBL" id="GAA3948728.1"/>
    </source>
</evidence>
<dbReference type="InterPro" id="IPR031976">
    <property type="entry name" value="NRho"/>
</dbReference>
<evidence type="ECO:0000313" key="11">
    <source>
        <dbReference type="Proteomes" id="UP001501337"/>
    </source>
</evidence>
<protein>
    <recommendedName>
        <fullName evidence="12">GlpG protein</fullName>
    </recommendedName>
</protein>
<dbReference type="Pfam" id="PF01694">
    <property type="entry name" value="Rhomboid"/>
    <property type="match status" value="1"/>
</dbReference>
<dbReference type="Proteomes" id="UP001501337">
    <property type="component" value="Unassembled WGS sequence"/>
</dbReference>
<comment type="subcellular location">
    <subcellularLocation>
        <location evidence="1">Membrane</location>
        <topology evidence="1">Multi-pass membrane protein</topology>
    </subcellularLocation>
</comment>
<keyword evidence="4" id="KW-0378">Hydrolase</keyword>
<dbReference type="Pfam" id="PF16733">
    <property type="entry name" value="NRho"/>
    <property type="match status" value="1"/>
</dbReference>
<keyword evidence="11" id="KW-1185">Reference proteome</keyword>
<dbReference type="EMBL" id="BAABBO010000001">
    <property type="protein sequence ID" value="GAA3948728.1"/>
    <property type="molecule type" value="Genomic_DNA"/>
</dbReference>
<keyword evidence="3 7" id="KW-0812">Transmembrane</keyword>
<evidence type="ECO:0000256" key="7">
    <source>
        <dbReference type="SAM" id="Phobius"/>
    </source>
</evidence>
<dbReference type="InterPro" id="IPR022764">
    <property type="entry name" value="Peptidase_S54_rhomboid_dom"/>
</dbReference>
<reference evidence="11" key="1">
    <citation type="journal article" date="2019" name="Int. J. Syst. Evol. Microbiol.">
        <title>The Global Catalogue of Microorganisms (GCM) 10K type strain sequencing project: providing services to taxonomists for standard genome sequencing and annotation.</title>
        <authorList>
            <consortium name="The Broad Institute Genomics Platform"/>
            <consortium name="The Broad Institute Genome Sequencing Center for Infectious Disease"/>
            <person name="Wu L."/>
            <person name="Ma J."/>
        </authorList>
    </citation>
    <scope>NUCLEOTIDE SEQUENCE [LARGE SCALE GENOMIC DNA]</scope>
    <source>
        <strain evidence="11">JCM 17555</strain>
    </source>
</reference>
<comment type="similarity">
    <text evidence="2">Belongs to the peptidase S54 family.</text>
</comment>
<comment type="caution">
    <text evidence="10">The sequence shown here is derived from an EMBL/GenBank/DDBJ whole genome shotgun (WGS) entry which is preliminary data.</text>
</comment>
<evidence type="ECO:0000256" key="2">
    <source>
        <dbReference type="ARBA" id="ARBA00009045"/>
    </source>
</evidence>
<dbReference type="Gene3D" id="3.30.70.2080">
    <property type="match status" value="1"/>
</dbReference>
<dbReference type="InterPro" id="IPR050925">
    <property type="entry name" value="Rhomboid_protease_S54"/>
</dbReference>
<evidence type="ECO:0008006" key="12">
    <source>
        <dbReference type="Google" id="ProtNLM"/>
    </source>
</evidence>
<proteinExistence type="inferred from homology"/>
<evidence type="ECO:0000259" key="8">
    <source>
        <dbReference type="Pfam" id="PF01694"/>
    </source>
</evidence>
<evidence type="ECO:0000256" key="5">
    <source>
        <dbReference type="ARBA" id="ARBA00022989"/>
    </source>
</evidence>
<dbReference type="RefSeq" id="WP_344802922.1">
    <property type="nucleotide sequence ID" value="NZ_BAABBO010000001.1"/>
</dbReference>
<feature type="domain" description="Peptidase S54 rhomboid" evidence="8">
    <location>
        <begin position="152"/>
        <end position="288"/>
    </location>
</feature>
<feature type="domain" description="Rhomboid protease N-terminal" evidence="9">
    <location>
        <begin position="3"/>
        <end position="57"/>
    </location>
</feature>
<dbReference type="PANTHER" id="PTHR43731:SF14">
    <property type="entry name" value="PRESENILIN-ASSOCIATED RHOMBOID-LIKE PROTEIN, MITOCHONDRIAL"/>
    <property type="match status" value="1"/>
</dbReference>
<feature type="transmembrane region" description="Helical" evidence="7">
    <location>
        <begin position="217"/>
        <end position="236"/>
    </location>
</feature>
<dbReference type="InterPro" id="IPR035952">
    <property type="entry name" value="Rhomboid-like_sf"/>
</dbReference>
<accession>A0ABP7NLS4</accession>
<feature type="transmembrane region" description="Helical" evidence="7">
    <location>
        <begin position="99"/>
        <end position="116"/>
    </location>
</feature>
<evidence type="ECO:0000256" key="1">
    <source>
        <dbReference type="ARBA" id="ARBA00004141"/>
    </source>
</evidence>
<dbReference type="SUPFAM" id="SSF144091">
    <property type="entry name" value="Rhomboid-like"/>
    <property type="match status" value="1"/>
</dbReference>
<organism evidence="10 11">
    <name type="scientific">Allohahella marinimesophila</name>
    <dbReference type="NCBI Taxonomy" id="1054972"/>
    <lineage>
        <taxon>Bacteria</taxon>
        <taxon>Pseudomonadati</taxon>
        <taxon>Pseudomonadota</taxon>
        <taxon>Gammaproteobacteria</taxon>
        <taxon>Oceanospirillales</taxon>
        <taxon>Hahellaceae</taxon>
        <taxon>Allohahella</taxon>
    </lineage>
</organism>
<keyword evidence="5 7" id="KW-1133">Transmembrane helix</keyword>